<protein>
    <submittedName>
        <fullName evidence="2">Uncharacterized protein</fullName>
    </submittedName>
</protein>
<name>A0A9Q3GFD9_9BASI</name>
<evidence type="ECO:0000313" key="3">
    <source>
        <dbReference type="Proteomes" id="UP000765509"/>
    </source>
</evidence>
<evidence type="ECO:0000256" key="1">
    <source>
        <dbReference type="SAM" id="MobiDB-lite"/>
    </source>
</evidence>
<organism evidence="2 3">
    <name type="scientific">Austropuccinia psidii MF-1</name>
    <dbReference type="NCBI Taxonomy" id="1389203"/>
    <lineage>
        <taxon>Eukaryota</taxon>
        <taxon>Fungi</taxon>
        <taxon>Dikarya</taxon>
        <taxon>Basidiomycota</taxon>
        <taxon>Pucciniomycotina</taxon>
        <taxon>Pucciniomycetes</taxon>
        <taxon>Pucciniales</taxon>
        <taxon>Sphaerophragmiaceae</taxon>
        <taxon>Austropuccinia</taxon>
    </lineage>
</organism>
<keyword evidence="3" id="KW-1185">Reference proteome</keyword>
<accession>A0A9Q3GFD9</accession>
<dbReference type="EMBL" id="AVOT02001077">
    <property type="protein sequence ID" value="MBW0465578.1"/>
    <property type="molecule type" value="Genomic_DNA"/>
</dbReference>
<comment type="caution">
    <text evidence="2">The sequence shown here is derived from an EMBL/GenBank/DDBJ whole genome shotgun (WGS) entry which is preliminary data.</text>
</comment>
<proteinExistence type="predicted"/>
<dbReference type="Proteomes" id="UP000765509">
    <property type="component" value="Unassembled WGS sequence"/>
</dbReference>
<feature type="region of interest" description="Disordered" evidence="1">
    <location>
        <begin position="26"/>
        <end position="98"/>
    </location>
</feature>
<dbReference type="AlphaFoldDB" id="A0A9Q3GFD9"/>
<sequence length="136" mass="15229">MISRHGFNPSQIPIVFEPLPKIQKNGKVLSANSSKPPSKHTRTTSPVNCEPVPGPRKTQKTPPPADGPSVSCEANKMDTKSSNDEDNNPSNYMDDKNPMLLTMIPPKFQKKKYIHSHLPCQLLSSNLRILFQNHHH</sequence>
<reference evidence="2" key="1">
    <citation type="submission" date="2021-03" db="EMBL/GenBank/DDBJ databases">
        <title>Draft genome sequence of rust myrtle Austropuccinia psidii MF-1, a brazilian biotype.</title>
        <authorList>
            <person name="Quecine M.C."/>
            <person name="Pachon D.M.R."/>
            <person name="Bonatelli M.L."/>
            <person name="Correr F.H."/>
            <person name="Franceschini L.M."/>
            <person name="Leite T.F."/>
            <person name="Margarido G.R.A."/>
            <person name="Almeida C.A."/>
            <person name="Ferrarezi J.A."/>
            <person name="Labate C.A."/>
        </authorList>
    </citation>
    <scope>NUCLEOTIDE SEQUENCE</scope>
    <source>
        <strain evidence="2">MF-1</strain>
    </source>
</reference>
<gene>
    <name evidence="2" type="ORF">O181_005293</name>
</gene>
<evidence type="ECO:0000313" key="2">
    <source>
        <dbReference type="EMBL" id="MBW0465578.1"/>
    </source>
</evidence>